<dbReference type="Proteomes" id="UP000245934">
    <property type="component" value="Unassembled WGS sequence"/>
</dbReference>
<sequence length="125" mass="13944">MKRWYGSSIVILLLLSMSYGIVSAETGWKFHSDLQNSGVYDDGGVRPTPELLWKFKTDREIMSSPTVSNGVVFFGCVDSILYALDASTGVKKMDVQDRGCGGILQSRSFQWCSVFWKLGLYLVCP</sequence>
<dbReference type="InterPro" id="IPR011047">
    <property type="entry name" value="Quinoprotein_ADH-like_sf"/>
</dbReference>
<dbReference type="OrthoDB" id="50161at2157"/>
<dbReference type="AlphaFoldDB" id="A0A2V2MSF3"/>
<dbReference type="EMBL" id="QGMZ01000044">
    <property type="protein sequence ID" value="PWR70339.1"/>
    <property type="molecule type" value="Genomic_DNA"/>
</dbReference>
<evidence type="ECO:0000313" key="1">
    <source>
        <dbReference type="EMBL" id="PWR70339.1"/>
    </source>
</evidence>
<protein>
    <submittedName>
        <fullName evidence="1">Uncharacterized protein</fullName>
    </submittedName>
</protein>
<keyword evidence="2" id="KW-1185">Reference proteome</keyword>
<accession>A0A2V2MSF3</accession>
<organism evidence="1 2">
    <name type="scientific">Methanospirillum stamsii</name>
    <dbReference type="NCBI Taxonomy" id="1277351"/>
    <lineage>
        <taxon>Archaea</taxon>
        <taxon>Methanobacteriati</taxon>
        <taxon>Methanobacteriota</taxon>
        <taxon>Stenosarchaea group</taxon>
        <taxon>Methanomicrobia</taxon>
        <taxon>Methanomicrobiales</taxon>
        <taxon>Methanospirillaceae</taxon>
        <taxon>Methanospirillum</taxon>
    </lineage>
</organism>
<dbReference type="SUPFAM" id="SSF50998">
    <property type="entry name" value="Quinoprotein alcohol dehydrogenase-like"/>
    <property type="match status" value="1"/>
</dbReference>
<dbReference type="SMART" id="SM00564">
    <property type="entry name" value="PQQ"/>
    <property type="match status" value="1"/>
</dbReference>
<comment type="caution">
    <text evidence="1">The sequence shown here is derived from an EMBL/GenBank/DDBJ whole genome shotgun (WGS) entry which is preliminary data.</text>
</comment>
<dbReference type="Gene3D" id="2.40.10.480">
    <property type="match status" value="1"/>
</dbReference>
<proteinExistence type="predicted"/>
<name>A0A2V2MSF3_9EURY</name>
<gene>
    <name evidence="1" type="ORF">DLD82_16180</name>
</gene>
<reference evidence="1 2" key="1">
    <citation type="submission" date="2018-05" db="EMBL/GenBank/DDBJ databases">
        <title>Draft genome of Methanospirillum stamsii Pt1.</title>
        <authorList>
            <person name="Dueholm M.S."/>
            <person name="Nielsen P.H."/>
            <person name="Bakmann L.F."/>
            <person name="Otzen D.E."/>
        </authorList>
    </citation>
    <scope>NUCLEOTIDE SEQUENCE [LARGE SCALE GENOMIC DNA]</scope>
    <source>
        <strain evidence="1 2">Pt1</strain>
    </source>
</reference>
<evidence type="ECO:0000313" key="2">
    <source>
        <dbReference type="Proteomes" id="UP000245934"/>
    </source>
</evidence>
<dbReference type="InterPro" id="IPR018391">
    <property type="entry name" value="PQQ_b-propeller_rpt"/>
</dbReference>